<evidence type="ECO:0000256" key="1">
    <source>
        <dbReference type="SAM" id="MobiDB-lite"/>
    </source>
</evidence>
<organism evidence="3 4">
    <name type="scientific">Aplosporella prunicola CBS 121167</name>
    <dbReference type="NCBI Taxonomy" id="1176127"/>
    <lineage>
        <taxon>Eukaryota</taxon>
        <taxon>Fungi</taxon>
        <taxon>Dikarya</taxon>
        <taxon>Ascomycota</taxon>
        <taxon>Pezizomycotina</taxon>
        <taxon>Dothideomycetes</taxon>
        <taxon>Dothideomycetes incertae sedis</taxon>
        <taxon>Botryosphaeriales</taxon>
        <taxon>Aplosporellaceae</taxon>
        <taxon>Aplosporella</taxon>
    </lineage>
</organism>
<feature type="compositionally biased region" description="Polar residues" evidence="1">
    <location>
        <begin position="74"/>
        <end position="88"/>
    </location>
</feature>
<feature type="compositionally biased region" description="Low complexity" evidence="1">
    <location>
        <begin position="590"/>
        <end position="602"/>
    </location>
</feature>
<feature type="region of interest" description="Disordered" evidence="1">
    <location>
        <begin position="582"/>
        <end position="656"/>
    </location>
</feature>
<proteinExistence type="predicted"/>
<feature type="region of interest" description="Disordered" evidence="1">
    <location>
        <begin position="707"/>
        <end position="728"/>
    </location>
</feature>
<feature type="domain" description="C2H2-type" evidence="2">
    <location>
        <begin position="696"/>
        <end position="719"/>
    </location>
</feature>
<name>A0A6A6BKY3_9PEZI</name>
<gene>
    <name evidence="3" type="ORF">K452DRAFT_307398</name>
</gene>
<feature type="region of interest" description="Disordered" evidence="1">
    <location>
        <begin position="126"/>
        <end position="152"/>
    </location>
</feature>
<feature type="compositionally biased region" description="Low complexity" evidence="1">
    <location>
        <begin position="614"/>
        <end position="630"/>
    </location>
</feature>
<reference evidence="3" key="1">
    <citation type="journal article" date="2020" name="Stud. Mycol.">
        <title>101 Dothideomycetes genomes: a test case for predicting lifestyles and emergence of pathogens.</title>
        <authorList>
            <person name="Haridas S."/>
            <person name="Albert R."/>
            <person name="Binder M."/>
            <person name="Bloem J."/>
            <person name="Labutti K."/>
            <person name="Salamov A."/>
            <person name="Andreopoulos B."/>
            <person name="Baker S."/>
            <person name="Barry K."/>
            <person name="Bills G."/>
            <person name="Bluhm B."/>
            <person name="Cannon C."/>
            <person name="Castanera R."/>
            <person name="Culley D."/>
            <person name="Daum C."/>
            <person name="Ezra D."/>
            <person name="Gonzalez J."/>
            <person name="Henrissat B."/>
            <person name="Kuo A."/>
            <person name="Liang C."/>
            <person name="Lipzen A."/>
            <person name="Lutzoni F."/>
            <person name="Magnuson J."/>
            <person name="Mondo S."/>
            <person name="Nolan M."/>
            <person name="Ohm R."/>
            <person name="Pangilinan J."/>
            <person name="Park H.-J."/>
            <person name="Ramirez L."/>
            <person name="Alfaro M."/>
            <person name="Sun H."/>
            <person name="Tritt A."/>
            <person name="Yoshinaga Y."/>
            <person name="Zwiers L.-H."/>
            <person name="Turgeon B."/>
            <person name="Goodwin S."/>
            <person name="Spatafora J."/>
            <person name="Crous P."/>
            <person name="Grigoriev I."/>
        </authorList>
    </citation>
    <scope>NUCLEOTIDE SEQUENCE</scope>
    <source>
        <strain evidence="3">CBS 121167</strain>
    </source>
</reference>
<dbReference type="PROSITE" id="PS00028">
    <property type="entry name" value="ZINC_FINGER_C2H2_1"/>
    <property type="match status" value="1"/>
</dbReference>
<dbReference type="AlphaFoldDB" id="A0A6A6BKY3"/>
<dbReference type="Proteomes" id="UP000799438">
    <property type="component" value="Unassembled WGS sequence"/>
</dbReference>
<feature type="compositionally biased region" description="Low complexity" evidence="1">
    <location>
        <begin position="466"/>
        <end position="484"/>
    </location>
</feature>
<feature type="region of interest" description="Disordered" evidence="1">
    <location>
        <begin position="368"/>
        <end position="488"/>
    </location>
</feature>
<dbReference type="GeneID" id="54300564"/>
<protein>
    <recommendedName>
        <fullName evidence="2">C2H2-type domain-containing protein</fullName>
    </recommendedName>
</protein>
<feature type="compositionally biased region" description="Low complexity" evidence="1">
    <location>
        <begin position="420"/>
        <end position="457"/>
    </location>
</feature>
<dbReference type="EMBL" id="ML995482">
    <property type="protein sequence ID" value="KAF2143231.1"/>
    <property type="molecule type" value="Genomic_DNA"/>
</dbReference>
<accession>A0A6A6BKY3</accession>
<feature type="region of interest" description="Disordered" evidence="1">
    <location>
        <begin position="11"/>
        <end position="111"/>
    </location>
</feature>
<dbReference type="InterPro" id="IPR013087">
    <property type="entry name" value="Znf_C2H2_type"/>
</dbReference>
<keyword evidence="4" id="KW-1185">Reference proteome</keyword>
<feature type="compositionally biased region" description="Low complexity" evidence="1">
    <location>
        <begin position="638"/>
        <end position="649"/>
    </location>
</feature>
<feature type="compositionally biased region" description="Polar residues" evidence="1">
    <location>
        <begin position="127"/>
        <end position="150"/>
    </location>
</feature>
<evidence type="ECO:0000313" key="4">
    <source>
        <dbReference type="Proteomes" id="UP000799438"/>
    </source>
</evidence>
<feature type="compositionally biased region" description="Acidic residues" evidence="1">
    <location>
        <begin position="45"/>
        <end position="54"/>
    </location>
</feature>
<evidence type="ECO:0000313" key="3">
    <source>
        <dbReference type="EMBL" id="KAF2143231.1"/>
    </source>
</evidence>
<feature type="compositionally biased region" description="Low complexity" evidence="1">
    <location>
        <begin position="373"/>
        <end position="390"/>
    </location>
</feature>
<dbReference type="RefSeq" id="XP_033398943.1">
    <property type="nucleotide sequence ID" value="XM_033543067.1"/>
</dbReference>
<dbReference type="Gene3D" id="3.30.160.60">
    <property type="entry name" value="Classic Zinc Finger"/>
    <property type="match status" value="1"/>
</dbReference>
<sequence length="728" mass="78826">MSLGLGTVLIADSSLSIKSPRSSKSKQLPAASDHSLAYLPSSPGSDDEDDDDDFEKPRYCLTTRTPVEPKESSPCCNRNPSDHPQPQTLRFPEPEHQFPSVAPLPEPPRRRRDSFYRHCKKAMSRFVPTQSRSSASSHPRNMAPHTQSFPLQPRKHLYSASNNRSFFHPFGAFAKGPKDTVPGYVEMPQDPLAPTPAQAAALHHERKRHAELEGCYNSVHEMPQPTPPPMPTEMPGDFPLGHVLPEYSMQSFNPSEDPWTPERQAFAPGRSNVSVNNDGFNRFYENQEAIYSLDDVHQPPFTPCHNQSAFEDHSLAMTTANNGMDELSSPWNSTNPLNNPQQRLQAHPNEQLHPAPIIYNVLSPNTSTGYTTHSAQPASAPAPPHLSSSHHTLRTGSPRPQMRIDTSVSSMPPAYPAQYSSSTATSSSTNSSSRRSGGTSSSGAYSSGAYSSGGSSAVPPFFPRRASAIPSTPTSSIPSSGTSGCPSHWRFPDDASAISATHRSFLGDEFAFSPFGECGKVFPLFGSPLSPWSGSGSGSTGAPDAYAATTGAAGPGNFHQAGLDAEALPAPYNVNVVVSPASPTDCRTEASQPASSQQQQQQHCAVPSPPPPLQQQQHQQHQQQQQLYPLPLQPTKPPYASATSAASSPQHVPLPKNVCPDCKMRFKSKTRDLVGNIKRHQKTACPARPAAAVYPCSYRGCVKTYNRSDARKSHEREKHREGLGAEGE</sequence>
<feature type="compositionally biased region" description="Low complexity" evidence="1">
    <location>
        <begin position="13"/>
        <end position="26"/>
    </location>
</feature>
<evidence type="ECO:0000259" key="2">
    <source>
        <dbReference type="PROSITE" id="PS00028"/>
    </source>
</evidence>